<gene>
    <name evidence="2" type="ORF">ElyMa_001104900</name>
</gene>
<feature type="transmembrane region" description="Helical" evidence="1">
    <location>
        <begin position="37"/>
        <end position="59"/>
    </location>
</feature>
<comment type="caution">
    <text evidence="2">The sequence shown here is derived from an EMBL/GenBank/DDBJ whole genome shotgun (WGS) entry which is preliminary data.</text>
</comment>
<keyword evidence="3" id="KW-1185">Reference proteome</keyword>
<accession>A0AAV4HVK3</accession>
<organism evidence="2 3">
    <name type="scientific">Elysia marginata</name>
    <dbReference type="NCBI Taxonomy" id="1093978"/>
    <lineage>
        <taxon>Eukaryota</taxon>
        <taxon>Metazoa</taxon>
        <taxon>Spiralia</taxon>
        <taxon>Lophotrochozoa</taxon>
        <taxon>Mollusca</taxon>
        <taxon>Gastropoda</taxon>
        <taxon>Heterobranchia</taxon>
        <taxon>Euthyneura</taxon>
        <taxon>Panpulmonata</taxon>
        <taxon>Sacoglossa</taxon>
        <taxon>Placobranchoidea</taxon>
        <taxon>Plakobranchidae</taxon>
        <taxon>Elysia</taxon>
    </lineage>
</organism>
<keyword evidence="1" id="KW-0812">Transmembrane</keyword>
<dbReference type="Proteomes" id="UP000762676">
    <property type="component" value="Unassembled WGS sequence"/>
</dbReference>
<evidence type="ECO:0000256" key="1">
    <source>
        <dbReference type="SAM" id="Phobius"/>
    </source>
</evidence>
<sequence>MTGAETYKQFDTTSIVSSSPTQDTVKVGSMRFRKRDLVFGGIALLALLMVLVLAIVLAVEVGKKDRDDDDDKSVSAVCFLTSLLNTPCSHARRRGQHYGG</sequence>
<evidence type="ECO:0000313" key="3">
    <source>
        <dbReference type="Proteomes" id="UP000762676"/>
    </source>
</evidence>
<protein>
    <submittedName>
        <fullName evidence="2">Uncharacterized protein</fullName>
    </submittedName>
</protein>
<evidence type="ECO:0000313" key="2">
    <source>
        <dbReference type="EMBL" id="GFS01715.1"/>
    </source>
</evidence>
<keyword evidence="1" id="KW-0472">Membrane</keyword>
<reference evidence="2 3" key="1">
    <citation type="journal article" date="2021" name="Elife">
        <title>Chloroplast acquisition without the gene transfer in kleptoplastic sea slugs, Plakobranchus ocellatus.</title>
        <authorList>
            <person name="Maeda T."/>
            <person name="Takahashi S."/>
            <person name="Yoshida T."/>
            <person name="Shimamura S."/>
            <person name="Takaki Y."/>
            <person name="Nagai Y."/>
            <person name="Toyoda A."/>
            <person name="Suzuki Y."/>
            <person name="Arimoto A."/>
            <person name="Ishii H."/>
            <person name="Satoh N."/>
            <person name="Nishiyama T."/>
            <person name="Hasebe M."/>
            <person name="Maruyama T."/>
            <person name="Minagawa J."/>
            <person name="Obokata J."/>
            <person name="Shigenobu S."/>
        </authorList>
    </citation>
    <scope>NUCLEOTIDE SEQUENCE [LARGE SCALE GENOMIC DNA]</scope>
</reference>
<name>A0AAV4HVK3_9GAST</name>
<proteinExistence type="predicted"/>
<dbReference type="EMBL" id="BMAT01002208">
    <property type="protein sequence ID" value="GFS01715.1"/>
    <property type="molecule type" value="Genomic_DNA"/>
</dbReference>
<dbReference type="AlphaFoldDB" id="A0AAV4HVK3"/>
<keyword evidence="1" id="KW-1133">Transmembrane helix</keyword>